<evidence type="ECO:0000313" key="1">
    <source>
        <dbReference type="EMBL" id="KAF7772411.1"/>
    </source>
</evidence>
<sequence>MSHSAPLQLGYITTTPFYPKATKHDTLEQDKADHVMIVAMRL</sequence>
<name>A0AAD4AJW3_9GAMM</name>
<evidence type="ECO:0000313" key="2">
    <source>
        <dbReference type="Proteomes" id="UP000016487"/>
    </source>
</evidence>
<gene>
    <name evidence="1" type="ORF">PCIT_a2474</name>
</gene>
<reference evidence="1" key="1">
    <citation type="journal article" date="2012" name="J. Bacteriol.">
        <title>Genome sequences of type strains of seven species of the marine bacterium Pseudoalteromonas.</title>
        <authorList>
            <person name="Xie B.B."/>
            <person name="Shu Y.L."/>
            <person name="Qin Q.L."/>
            <person name="Rong J.C."/>
            <person name="Zhang X.Y."/>
            <person name="Chen X.L."/>
            <person name="Shi M."/>
            <person name="He H.L."/>
            <person name="Zhou B.C."/>
            <person name="Zhang Y.Z."/>
        </authorList>
    </citation>
    <scope>NUCLEOTIDE SEQUENCE</scope>
    <source>
        <strain evidence="1">DSM 8771</strain>
    </source>
</reference>
<protein>
    <submittedName>
        <fullName evidence="1">Uncharacterized protein</fullName>
    </submittedName>
</protein>
<dbReference type="EMBL" id="AHBZ03000015">
    <property type="protein sequence ID" value="KAF7772411.1"/>
    <property type="molecule type" value="Genomic_DNA"/>
</dbReference>
<accession>A0AAD4AJW3</accession>
<proteinExistence type="predicted"/>
<reference evidence="1" key="2">
    <citation type="submission" date="2015-03" db="EMBL/GenBank/DDBJ databases">
        <title>Genome sequence of Pseudoalteromonas citrea.</title>
        <authorList>
            <person name="Xie B.-B."/>
            <person name="Rong J.-C."/>
            <person name="Qin Q.-L."/>
            <person name="Zhang Y.-Z."/>
        </authorList>
    </citation>
    <scope>NUCLEOTIDE SEQUENCE</scope>
    <source>
        <strain evidence="1">DSM 8771</strain>
    </source>
</reference>
<organism evidence="1 2">
    <name type="scientific">Pseudoalteromonas citrea</name>
    <dbReference type="NCBI Taxonomy" id="43655"/>
    <lineage>
        <taxon>Bacteria</taxon>
        <taxon>Pseudomonadati</taxon>
        <taxon>Pseudomonadota</taxon>
        <taxon>Gammaproteobacteria</taxon>
        <taxon>Alteromonadales</taxon>
        <taxon>Pseudoalteromonadaceae</taxon>
        <taxon>Pseudoalteromonas</taxon>
    </lineage>
</organism>
<comment type="caution">
    <text evidence="1">The sequence shown here is derived from an EMBL/GenBank/DDBJ whole genome shotgun (WGS) entry which is preliminary data.</text>
</comment>
<dbReference type="AlphaFoldDB" id="A0AAD4AJW3"/>
<dbReference type="Proteomes" id="UP000016487">
    <property type="component" value="Unassembled WGS sequence"/>
</dbReference>